<sequence length="222" mass="23548">MKIRAVKMDSSLDKAEVSVESPVKERIAGGLPRTFITFENLSRPYPQGIYSAGNRESKVVRALSSVQSVVSFEAWYKAPALLSNGHASTIAPALLRNAPQVTYERQLLKTPDGGTLGLDFFFPVQEQAARVHSETGVVVIVPGLGGDSSDSYVRSMAANVAKAGFRGVVVNSRGCGGVPVTSPRLFSARRGSTCDLQLALDSLFSSLPSGTPLFAIGWSNGT</sequence>
<protein>
    <submittedName>
        <fullName evidence="2">Embryogenesis-associated protein emb8-like</fullName>
    </submittedName>
</protein>
<proteinExistence type="inferred from homology"/>
<reference evidence="2" key="1">
    <citation type="submission" date="2014-05" db="EMBL/GenBank/DDBJ databases">
        <title>The transcriptome of the halophilic microalga Tetraselmis sp. GSL018 isolated from the Great Salt Lake, Utah.</title>
        <authorList>
            <person name="Jinkerson R.E."/>
            <person name="D'Adamo S."/>
            <person name="Posewitz M.C."/>
        </authorList>
    </citation>
    <scope>NUCLEOTIDE SEQUENCE</scope>
    <source>
        <strain evidence="2">GSL018</strain>
    </source>
</reference>
<dbReference type="InterPro" id="IPR029058">
    <property type="entry name" value="AB_hydrolase_fold"/>
</dbReference>
<evidence type="ECO:0000313" key="2">
    <source>
        <dbReference type="EMBL" id="JAC77550.1"/>
    </source>
</evidence>
<dbReference type="EMBL" id="GBEZ01007949">
    <property type="protein sequence ID" value="JAC77550.1"/>
    <property type="molecule type" value="Transcribed_RNA"/>
</dbReference>
<dbReference type="Gene3D" id="3.40.50.1820">
    <property type="entry name" value="alpha/beta hydrolase"/>
    <property type="match status" value="1"/>
</dbReference>
<dbReference type="PANTHER" id="PTHR10794">
    <property type="entry name" value="ABHYDROLASE DOMAIN-CONTAINING PROTEIN"/>
    <property type="match status" value="1"/>
</dbReference>
<dbReference type="GO" id="GO:0047372">
    <property type="term" value="F:monoacylglycerol lipase activity"/>
    <property type="evidence" value="ECO:0007669"/>
    <property type="project" value="TreeGrafter"/>
</dbReference>
<dbReference type="GO" id="GO:0034338">
    <property type="term" value="F:short-chain carboxylesterase activity"/>
    <property type="evidence" value="ECO:0007669"/>
    <property type="project" value="TreeGrafter"/>
</dbReference>
<accession>A0A061S3S6</accession>
<organism evidence="2">
    <name type="scientific">Tetraselmis sp. GSL018</name>
    <dbReference type="NCBI Taxonomy" id="582737"/>
    <lineage>
        <taxon>Eukaryota</taxon>
        <taxon>Viridiplantae</taxon>
        <taxon>Chlorophyta</taxon>
        <taxon>core chlorophytes</taxon>
        <taxon>Chlorodendrophyceae</taxon>
        <taxon>Chlorodendrales</taxon>
        <taxon>Chlorodendraceae</taxon>
        <taxon>Tetraselmis</taxon>
    </lineage>
</organism>
<dbReference type="AlphaFoldDB" id="A0A061S3S6"/>
<name>A0A061S3S6_9CHLO</name>
<gene>
    <name evidence="2" type="ORF">TSPGSL018_17403</name>
</gene>
<comment type="similarity">
    <text evidence="1">Belongs to the AB hydrolase superfamily. AB hydrolase 4 family.</text>
</comment>
<dbReference type="PANTHER" id="PTHR10794:SF63">
    <property type="entry name" value="ALPHA_BETA HYDROLASE 1, ISOFORM A"/>
    <property type="match status" value="1"/>
</dbReference>
<evidence type="ECO:0000256" key="1">
    <source>
        <dbReference type="ARBA" id="ARBA00010884"/>
    </source>
</evidence>
<dbReference type="SUPFAM" id="SSF53474">
    <property type="entry name" value="alpha/beta-Hydrolases"/>
    <property type="match status" value="1"/>
</dbReference>
<dbReference type="InterPro" id="IPR050960">
    <property type="entry name" value="AB_hydrolase_4_sf"/>
</dbReference>